<evidence type="ECO:0000256" key="8">
    <source>
        <dbReference type="SAM" id="Coils"/>
    </source>
</evidence>
<keyword evidence="9" id="KW-0812">Transmembrane</keyword>
<feature type="transmembrane region" description="Helical" evidence="9">
    <location>
        <begin position="21"/>
        <end position="38"/>
    </location>
</feature>
<keyword evidence="5" id="KW-0418">Kinase</keyword>
<accession>A0ABS9WDI1</accession>
<dbReference type="InterPro" id="IPR005467">
    <property type="entry name" value="His_kinase_dom"/>
</dbReference>
<dbReference type="PROSITE" id="PS50110">
    <property type="entry name" value="RESPONSE_REGULATORY"/>
    <property type="match status" value="2"/>
</dbReference>
<keyword evidence="9" id="KW-1133">Transmembrane helix</keyword>
<dbReference type="Proteomes" id="UP001430755">
    <property type="component" value="Unassembled WGS sequence"/>
</dbReference>
<dbReference type="InterPro" id="IPR011006">
    <property type="entry name" value="CheY-like_superfamily"/>
</dbReference>
<dbReference type="SUPFAM" id="SSF55874">
    <property type="entry name" value="ATPase domain of HSP90 chaperone/DNA topoisomerase II/histidine kinase"/>
    <property type="match status" value="1"/>
</dbReference>
<evidence type="ECO:0000256" key="9">
    <source>
        <dbReference type="SAM" id="Phobius"/>
    </source>
</evidence>
<evidence type="ECO:0000256" key="7">
    <source>
        <dbReference type="PROSITE-ProRule" id="PRU00169"/>
    </source>
</evidence>
<dbReference type="SMART" id="SM00387">
    <property type="entry name" value="HATPase_c"/>
    <property type="match status" value="1"/>
</dbReference>
<evidence type="ECO:0000259" key="10">
    <source>
        <dbReference type="PROSITE" id="PS50109"/>
    </source>
</evidence>
<organism evidence="12 13">
    <name type="scientific">Adlercreutzia faecimuris</name>
    <dbReference type="NCBI Taxonomy" id="2897341"/>
    <lineage>
        <taxon>Bacteria</taxon>
        <taxon>Bacillati</taxon>
        <taxon>Actinomycetota</taxon>
        <taxon>Coriobacteriia</taxon>
        <taxon>Eggerthellales</taxon>
        <taxon>Eggerthellaceae</taxon>
        <taxon>Adlercreutzia</taxon>
    </lineage>
</organism>
<dbReference type="EC" id="2.7.13.3" evidence="3"/>
<keyword evidence="13" id="KW-1185">Reference proteome</keyword>
<dbReference type="SUPFAM" id="SSF52172">
    <property type="entry name" value="CheY-like"/>
    <property type="match status" value="2"/>
</dbReference>
<evidence type="ECO:0000259" key="11">
    <source>
        <dbReference type="PROSITE" id="PS50110"/>
    </source>
</evidence>
<name>A0ABS9WDI1_9ACTN</name>
<dbReference type="Pfam" id="PF00072">
    <property type="entry name" value="Response_reg"/>
    <property type="match status" value="2"/>
</dbReference>
<dbReference type="RefSeq" id="WP_242162596.1">
    <property type="nucleotide sequence ID" value="NZ_JAJMLW010000001.1"/>
</dbReference>
<dbReference type="EMBL" id="JAJMLW010000001">
    <property type="protein sequence ID" value="MCI2240919.1"/>
    <property type="molecule type" value="Genomic_DNA"/>
</dbReference>
<evidence type="ECO:0000256" key="2">
    <source>
        <dbReference type="ARBA" id="ARBA00004236"/>
    </source>
</evidence>
<dbReference type="InterPro" id="IPR001789">
    <property type="entry name" value="Sig_transdc_resp-reg_receiver"/>
</dbReference>
<feature type="modified residue" description="4-aspartylphosphate" evidence="7">
    <location>
        <position position="685"/>
    </location>
</feature>
<feature type="domain" description="Response regulatory" evidence="11">
    <location>
        <begin position="633"/>
        <end position="755"/>
    </location>
</feature>
<keyword evidence="5" id="KW-0808">Transferase</keyword>
<evidence type="ECO:0000256" key="4">
    <source>
        <dbReference type="ARBA" id="ARBA00022553"/>
    </source>
</evidence>
<comment type="caution">
    <text evidence="12">The sequence shown here is derived from an EMBL/GenBank/DDBJ whole genome shotgun (WGS) entry which is preliminary data.</text>
</comment>
<dbReference type="Gene3D" id="3.40.50.2300">
    <property type="match status" value="2"/>
</dbReference>
<evidence type="ECO:0000256" key="5">
    <source>
        <dbReference type="ARBA" id="ARBA00022777"/>
    </source>
</evidence>
<gene>
    <name evidence="12" type="ORF">LPT13_00925</name>
</gene>
<keyword evidence="6" id="KW-0902">Two-component regulatory system</keyword>
<dbReference type="InterPro" id="IPR003594">
    <property type="entry name" value="HATPase_dom"/>
</dbReference>
<feature type="coiled-coil region" evidence="8">
    <location>
        <begin position="214"/>
        <end position="244"/>
    </location>
</feature>
<dbReference type="InterPro" id="IPR036890">
    <property type="entry name" value="HATPase_C_sf"/>
</dbReference>
<comment type="catalytic activity">
    <reaction evidence="1">
        <text>ATP + protein L-histidine = ADP + protein N-phospho-L-histidine.</text>
        <dbReference type="EC" id="2.7.13.3"/>
    </reaction>
</comment>
<dbReference type="InterPro" id="IPR004358">
    <property type="entry name" value="Sig_transdc_His_kin-like_C"/>
</dbReference>
<proteinExistence type="predicted"/>
<dbReference type="CDD" id="cd17546">
    <property type="entry name" value="REC_hyHK_CKI1_RcsC-like"/>
    <property type="match status" value="2"/>
</dbReference>
<dbReference type="SUPFAM" id="SSF47384">
    <property type="entry name" value="Homodimeric domain of signal transducing histidine kinase"/>
    <property type="match status" value="1"/>
</dbReference>
<dbReference type="CDD" id="cd00082">
    <property type="entry name" value="HisKA"/>
    <property type="match status" value="1"/>
</dbReference>
<dbReference type="SMART" id="SM00448">
    <property type="entry name" value="REC"/>
    <property type="match status" value="2"/>
</dbReference>
<dbReference type="InterPro" id="IPR003661">
    <property type="entry name" value="HisK_dim/P_dom"/>
</dbReference>
<dbReference type="Pfam" id="PF02518">
    <property type="entry name" value="HATPase_c"/>
    <property type="match status" value="1"/>
</dbReference>
<evidence type="ECO:0000256" key="6">
    <source>
        <dbReference type="ARBA" id="ARBA00023012"/>
    </source>
</evidence>
<dbReference type="InterPro" id="IPR036097">
    <property type="entry name" value="HisK_dim/P_sf"/>
</dbReference>
<keyword evidence="9" id="KW-0472">Membrane</keyword>
<dbReference type="Gene3D" id="3.30.565.10">
    <property type="entry name" value="Histidine kinase-like ATPase, C-terminal domain"/>
    <property type="match status" value="1"/>
</dbReference>
<dbReference type="PROSITE" id="PS50109">
    <property type="entry name" value="HIS_KIN"/>
    <property type="match status" value="1"/>
</dbReference>
<feature type="domain" description="Response regulatory" evidence="11">
    <location>
        <begin position="492"/>
        <end position="612"/>
    </location>
</feature>
<reference evidence="12" key="1">
    <citation type="submission" date="2021-11" db="EMBL/GenBank/DDBJ databases">
        <title>A Novel Adlercreutzia Species, isolated from a Allomyrina dichotoma larva feces.</title>
        <authorList>
            <person name="Suh M.K."/>
        </authorList>
    </citation>
    <scope>NUCLEOTIDE SEQUENCE</scope>
    <source>
        <strain evidence="12">JBNU-10</strain>
    </source>
</reference>
<dbReference type="PRINTS" id="PR00344">
    <property type="entry name" value="BCTRLSENSOR"/>
</dbReference>
<feature type="domain" description="Histidine kinase" evidence="10">
    <location>
        <begin position="251"/>
        <end position="475"/>
    </location>
</feature>
<keyword evidence="4 7" id="KW-0597">Phosphoprotein</keyword>
<protein>
    <recommendedName>
        <fullName evidence="3">histidine kinase</fullName>
        <ecNumber evidence="3">2.7.13.3</ecNumber>
    </recommendedName>
</protein>
<dbReference type="Pfam" id="PF00512">
    <property type="entry name" value="HisKA"/>
    <property type="match status" value="1"/>
</dbReference>
<dbReference type="CDD" id="cd16922">
    <property type="entry name" value="HATPase_EvgS-ArcB-TorS-like"/>
    <property type="match status" value="1"/>
</dbReference>
<evidence type="ECO:0000256" key="3">
    <source>
        <dbReference type="ARBA" id="ARBA00012438"/>
    </source>
</evidence>
<dbReference type="SMART" id="SM00388">
    <property type="entry name" value="HisKA"/>
    <property type="match status" value="1"/>
</dbReference>
<keyword evidence="8" id="KW-0175">Coiled coil</keyword>
<dbReference type="Gene3D" id="1.10.287.130">
    <property type="match status" value="1"/>
</dbReference>
<dbReference type="PANTHER" id="PTHR45339">
    <property type="entry name" value="HYBRID SIGNAL TRANSDUCTION HISTIDINE KINASE J"/>
    <property type="match status" value="1"/>
</dbReference>
<evidence type="ECO:0000256" key="1">
    <source>
        <dbReference type="ARBA" id="ARBA00000085"/>
    </source>
</evidence>
<evidence type="ECO:0000313" key="13">
    <source>
        <dbReference type="Proteomes" id="UP001430755"/>
    </source>
</evidence>
<dbReference type="PANTHER" id="PTHR45339:SF1">
    <property type="entry name" value="HYBRID SIGNAL TRANSDUCTION HISTIDINE KINASE J"/>
    <property type="match status" value="1"/>
</dbReference>
<feature type="transmembrane region" description="Helical" evidence="9">
    <location>
        <begin position="196"/>
        <end position="216"/>
    </location>
</feature>
<feature type="modified residue" description="4-aspartylphosphate" evidence="7">
    <location>
        <position position="546"/>
    </location>
</feature>
<evidence type="ECO:0000313" key="12">
    <source>
        <dbReference type="EMBL" id="MCI2240919.1"/>
    </source>
</evidence>
<sequence>MPSSADLNRRASVRSDILSRLTAVILALFLLAFFGVTLNNTVTINGQVQTVRQGPYPVSVAAGRVETLLVQLRTISERPAYVRNAEVAQSLRSSFQGIDAGLAAQLDFIADNHVSDPSAAEELSEGYRELAGDVRYYLGMVSNPAISDEAIRAYAEGTIFPQIENLLAIDIAILDESTDAVDAMYTTVTAAGHQTLIVSCALMAAVVFSLTVYLTILRRKSDRENQLRESLEEALELAQSANAAKSSFLSNMSHDIRTPMNAIVGLTAIADSHLDDPIRVKECLARIATSSRHLLGLINDVLDMGKIESGKMSLNEDPFSFPDLIGEFVTIVQPQAKAKKLHFDVVVGNIASEMVIGDAMRVNQVLMNLAGNAVKYTEEGDSVRISVTEEPTLRPGYSNYRFVVHDTGIGMEPEFLEHIFDPFEREGNEKTRFTEGTGLGMAITKNIVDLMGGTITVESQPGVGSTFTVIVPMRPIADDEEDLSDDCLEGLRVLVVDDDRDVLENTRAVLRGFGVRGECSASGLEAVALTKAAHEERDDYRAVIVDWIMPGMDGLATIRQIRREVGDAMPIVLMSAYDWTEIEEEAREVGVSAFVSKPLFRSRLFHVLRSVCVDGAPEEALVAGSSRRPVSGRVLLVEDNELNREIATELIEQLGASVECACDGQEAVDMAARAEEGRYQLIFMDWQMPRMDGIEATEAIIAQEREAGRAHVPIVAMTANAFNEDRSRALAAGMDGFMAKPINLAELERNLREYLG</sequence>
<comment type="subcellular location">
    <subcellularLocation>
        <location evidence="2">Cell membrane</location>
    </subcellularLocation>
</comment>